<dbReference type="InterPro" id="IPR000836">
    <property type="entry name" value="PRTase_dom"/>
</dbReference>
<keyword evidence="2 5" id="KW-0328">Glycosyltransferase</keyword>
<feature type="binding site" evidence="5">
    <location>
        <begin position="128"/>
        <end position="132"/>
    </location>
    <ligand>
        <name>5-phospho-alpha-D-ribose 1-diphosphate</name>
        <dbReference type="ChEBI" id="CHEBI:58017"/>
    </ligand>
</feature>
<dbReference type="GO" id="GO:0006166">
    <property type="term" value="P:purine ribonucleoside salvage"/>
    <property type="evidence" value="ECO:0007669"/>
    <property type="project" value="UniProtKB-KW"/>
</dbReference>
<feature type="domain" description="Phosphoribosyltransferase" evidence="7">
    <location>
        <begin position="37"/>
        <end position="169"/>
    </location>
</feature>
<dbReference type="GO" id="GO:0046110">
    <property type="term" value="P:xanthine metabolic process"/>
    <property type="evidence" value="ECO:0007669"/>
    <property type="project" value="UniProtKB-UniRule"/>
</dbReference>
<dbReference type="GO" id="GO:0005737">
    <property type="term" value="C:cytoplasm"/>
    <property type="evidence" value="ECO:0007669"/>
    <property type="project" value="UniProtKB-SubCell"/>
</dbReference>
<dbReference type="NCBIfam" id="NF006671">
    <property type="entry name" value="PRK09219.1"/>
    <property type="match status" value="1"/>
</dbReference>
<dbReference type="InterPro" id="IPR029057">
    <property type="entry name" value="PRTase-like"/>
</dbReference>
<evidence type="ECO:0000256" key="3">
    <source>
        <dbReference type="ARBA" id="ARBA00022679"/>
    </source>
</evidence>
<comment type="subcellular location">
    <subcellularLocation>
        <location evidence="5">Cytoplasm</location>
    </subcellularLocation>
</comment>
<evidence type="ECO:0000256" key="4">
    <source>
        <dbReference type="ARBA" id="ARBA00022726"/>
    </source>
</evidence>
<keyword evidence="4 5" id="KW-0660">Purine salvage</keyword>
<dbReference type="GO" id="GO:0000310">
    <property type="term" value="F:xanthine phosphoribosyltransferase activity"/>
    <property type="evidence" value="ECO:0007669"/>
    <property type="project" value="UniProtKB-UniRule"/>
</dbReference>
<gene>
    <name evidence="5" type="primary">xpt</name>
    <name evidence="8" type="ORF">DW070_06860</name>
    <name evidence="9" type="ORF">DW747_05960</name>
</gene>
<evidence type="ECO:0000313" key="8">
    <source>
        <dbReference type="EMBL" id="RGB80261.1"/>
    </source>
</evidence>
<dbReference type="Gene3D" id="3.40.50.2020">
    <property type="match status" value="1"/>
</dbReference>
<evidence type="ECO:0000313" key="10">
    <source>
        <dbReference type="Proteomes" id="UP000260773"/>
    </source>
</evidence>
<dbReference type="NCBIfam" id="TIGR01744">
    <property type="entry name" value="XPRTase"/>
    <property type="match status" value="1"/>
</dbReference>
<dbReference type="EMBL" id="QVFD01000004">
    <property type="protein sequence ID" value="RGC48813.1"/>
    <property type="molecule type" value="Genomic_DNA"/>
</dbReference>
<dbReference type="EC" id="2.4.2.22" evidence="5 6"/>
<feature type="binding site" evidence="5">
    <location>
        <position position="27"/>
    </location>
    <ligand>
        <name>xanthine</name>
        <dbReference type="ChEBI" id="CHEBI:17712"/>
    </ligand>
</feature>
<accession>A0A3E2TPB9</accession>
<comment type="function">
    <text evidence="5">Converts the preformed base xanthine, a product of nucleic acid breakdown, to xanthosine 5'-monophosphate (XMP), so it can be reused for RNA or DNA synthesis.</text>
</comment>
<comment type="subunit">
    <text evidence="5">Homodimer.</text>
</comment>
<keyword evidence="11" id="KW-1185">Reference proteome</keyword>
<dbReference type="GO" id="GO:0032265">
    <property type="term" value="P:XMP salvage"/>
    <property type="evidence" value="ECO:0007669"/>
    <property type="project" value="UniProtKB-UniRule"/>
</dbReference>
<evidence type="ECO:0000256" key="1">
    <source>
        <dbReference type="ARBA" id="ARBA00022490"/>
    </source>
</evidence>
<protein>
    <recommendedName>
        <fullName evidence="5 6">Xanthine phosphoribosyltransferase</fullName>
        <shortName evidence="5">XPRTase</shortName>
        <ecNumber evidence="5 6">2.4.2.22</ecNumber>
    </recommendedName>
</protein>
<comment type="similarity">
    <text evidence="5">Belongs to the purine/pyrimidine phosphoribosyltransferase family. Xpt subfamily.</text>
</comment>
<dbReference type="CDD" id="cd06223">
    <property type="entry name" value="PRTases_typeI"/>
    <property type="match status" value="1"/>
</dbReference>
<dbReference type="RefSeq" id="WP_117527945.1">
    <property type="nucleotide sequence ID" value="NZ_JAMXUZ010000001.1"/>
</dbReference>
<comment type="pathway">
    <text evidence="5">Purine metabolism; XMP biosynthesis via salvage pathway; XMP from xanthine: step 1/1.</text>
</comment>
<dbReference type="PANTHER" id="PTHR43864:SF1">
    <property type="entry name" value="XANTHINE PHOSPHORIBOSYLTRANSFERASE"/>
    <property type="match status" value="1"/>
</dbReference>
<comment type="catalytic activity">
    <reaction evidence="5">
        <text>XMP + diphosphate = xanthine + 5-phospho-alpha-D-ribose 1-diphosphate</text>
        <dbReference type="Rhea" id="RHEA:10800"/>
        <dbReference type="ChEBI" id="CHEBI:17712"/>
        <dbReference type="ChEBI" id="CHEBI:33019"/>
        <dbReference type="ChEBI" id="CHEBI:57464"/>
        <dbReference type="ChEBI" id="CHEBI:58017"/>
        <dbReference type="EC" id="2.4.2.22"/>
    </reaction>
</comment>
<feature type="binding site" evidence="5">
    <location>
        <position position="20"/>
    </location>
    <ligand>
        <name>xanthine</name>
        <dbReference type="ChEBI" id="CHEBI:17712"/>
    </ligand>
</feature>
<dbReference type="EMBL" id="QVEP01000012">
    <property type="protein sequence ID" value="RGB80261.1"/>
    <property type="molecule type" value="Genomic_DNA"/>
</dbReference>
<keyword evidence="1 5" id="KW-0963">Cytoplasm</keyword>
<keyword evidence="3 5" id="KW-0808">Transferase</keyword>
<dbReference type="Proteomes" id="UP000260773">
    <property type="component" value="Unassembled WGS sequence"/>
</dbReference>
<dbReference type="Pfam" id="PF00156">
    <property type="entry name" value="Pribosyltran"/>
    <property type="match status" value="1"/>
</dbReference>
<evidence type="ECO:0000313" key="9">
    <source>
        <dbReference type="EMBL" id="RGC48813.1"/>
    </source>
</evidence>
<evidence type="ECO:0000256" key="5">
    <source>
        <dbReference type="HAMAP-Rule" id="MF_01184"/>
    </source>
</evidence>
<feature type="binding site" evidence="5">
    <location>
        <position position="156"/>
    </location>
    <ligand>
        <name>xanthine</name>
        <dbReference type="ChEBI" id="CHEBI:17712"/>
    </ligand>
</feature>
<evidence type="ECO:0000313" key="11">
    <source>
        <dbReference type="Proteomes" id="UP000261231"/>
    </source>
</evidence>
<dbReference type="AlphaFoldDB" id="A0A3E2TPB9"/>
<comment type="caution">
    <text evidence="8">The sequence shown here is derived from an EMBL/GenBank/DDBJ whole genome shotgun (WGS) entry which is preliminary data.</text>
</comment>
<evidence type="ECO:0000256" key="2">
    <source>
        <dbReference type="ARBA" id="ARBA00022676"/>
    </source>
</evidence>
<organism evidence="8 10">
    <name type="scientific">Coprococcus catus</name>
    <dbReference type="NCBI Taxonomy" id="116085"/>
    <lineage>
        <taxon>Bacteria</taxon>
        <taxon>Bacillati</taxon>
        <taxon>Bacillota</taxon>
        <taxon>Clostridia</taxon>
        <taxon>Lachnospirales</taxon>
        <taxon>Lachnospiraceae</taxon>
        <taxon>Coprococcus</taxon>
    </lineage>
</organism>
<reference evidence="10 11" key="1">
    <citation type="submission" date="2018-08" db="EMBL/GenBank/DDBJ databases">
        <title>A genome reference for cultivated species of the human gut microbiota.</title>
        <authorList>
            <person name="Zou Y."/>
            <person name="Xue W."/>
            <person name="Luo G."/>
        </authorList>
    </citation>
    <scope>NUCLEOTIDE SEQUENCE [LARGE SCALE GENOMIC DNA]</scope>
    <source>
        <strain evidence="8 10">AF45-17</strain>
        <strain evidence="9 11">AM28-39</strain>
    </source>
</reference>
<dbReference type="OrthoDB" id="9790678at2"/>
<dbReference type="InterPro" id="IPR010079">
    <property type="entry name" value="Xanthine_PRibTrfase"/>
</dbReference>
<dbReference type="PANTHER" id="PTHR43864">
    <property type="entry name" value="HYPOXANTHINE/GUANINE PHOSPHORIBOSYLTRANSFERASE"/>
    <property type="match status" value="1"/>
</dbReference>
<dbReference type="InterPro" id="IPR050118">
    <property type="entry name" value="Pur/Pyrimidine_PRTase"/>
</dbReference>
<dbReference type="HAMAP" id="MF_01184">
    <property type="entry name" value="XPRTase"/>
    <property type="match status" value="1"/>
</dbReference>
<sequence length="193" mass="21136">MKLLEEKIRSEGRALSETVLKVDGFINHQVDPVLMSEIGKTLASYYKDKGVTKVFTIESSGIAPAVYTAMELGVPMVILKKQTSKILTGDVFQTNITSFTKGTSYELTLSQNYIQPDDVVLVIDDFLANGEAATGATRLVEMGGARIAGIAILIEKAFQRGRKRLEDNGYEVRSLARVSKLGRGLIEFTEADL</sequence>
<name>A0A3E2TPB9_9FIRM</name>
<dbReference type="SUPFAM" id="SSF53271">
    <property type="entry name" value="PRTase-like"/>
    <property type="match status" value="1"/>
</dbReference>
<proteinExistence type="inferred from homology"/>
<dbReference type="UniPathway" id="UPA00602">
    <property type="reaction ID" value="UER00658"/>
</dbReference>
<dbReference type="Proteomes" id="UP000261231">
    <property type="component" value="Unassembled WGS sequence"/>
</dbReference>
<evidence type="ECO:0000259" key="7">
    <source>
        <dbReference type="Pfam" id="PF00156"/>
    </source>
</evidence>
<evidence type="ECO:0000256" key="6">
    <source>
        <dbReference type="NCBIfam" id="TIGR01744"/>
    </source>
</evidence>